<sequence length="252" mass="28218">MHAVRHYRLQDEYATSADFRLPSSFSLLSLGLSTPRDYRDHLSALLTVLSDTNVNAKTVAPRLANGFPGEKHNTFFDEIQGPGTPFGRASSVSLSHGLKRPRPSLGLDFSNPVKSEPRLGFETIDGKTLSDFRPGRNLMNETNNLAFPLSKRRRVDFTLVDKEICDLTQQQQQINALTKMTDSMNDEVKESQLIQLPISFFDPGLAAETQTNLNSGLSSCQMPFLEESHLRCVPIRTPSRFLYGNDCQQLIL</sequence>
<dbReference type="AlphaFoldDB" id="A0A448WRD7"/>
<dbReference type="Proteomes" id="UP000784294">
    <property type="component" value="Unassembled WGS sequence"/>
</dbReference>
<proteinExistence type="predicted"/>
<keyword evidence="2" id="KW-1185">Reference proteome</keyword>
<reference evidence="1" key="1">
    <citation type="submission" date="2018-11" db="EMBL/GenBank/DDBJ databases">
        <authorList>
            <consortium name="Pathogen Informatics"/>
        </authorList>
    </citation>
    <scope>NUCLEOTIDE SEQUENCE</scope>
</reference>
<organism evidence="1 2">
    <name type="scientific">Protopolystoma xenopodis</name>
    <dbReference type="NCBI Taxonomy" id="117903"/>
    <lineage>
        <taxon>Eukaryota</taxon>
        <taxon>Metazoa</taxon>
        <taxon>Spiralia</taxon>
        <taxon>Lophotrochozoa</taxon>
        <taxon>Platyhelminthes</taxon>
        <taxon>Monogenea</taxon>
        <taxon>Polyopisthocotylea</taxon>
        <taxon>Polystomatidea</taxon>
        <taxon>Polystomatidae</taxon>
        <taxon>Protopolystoma</taxon>
    </lineage>
</organism>
<dbReference type="EMBL" id="CAAALY010036238">
    <property type="protein sequence ID" value="VEL18267.1"/>
    <property type="molecule type" value="Genomic_DNA"/>
</dbReference>
<name>A0A448WRD7_9PLAT</name>
<evidence type="ECO:0000313" key="2">
    <source>
        <dbReference type="Proteomes" id="UP000784294"/>
    </source>
</evidence>
<gene>
    <name evidence="1" type="ORF">PXEA_LOCUS11707</name>
</gene>
<comment type="caution">
    <text evidence="1">The sequence shown here is derived from an EMBL/GenBank/DDBJ whole genome shotgun (WGS) entry which is preliminary data.</text>
</comment>
<accession>A0A448WRD7</accession>
<protein>
    <submittedName>
        <fullName evidence="1">Uncharacterized protein</fullName>
    </submittedName>
</protein>
<evidence type="ECO:0000313" key="1">
    <source>
        <dbReference type="EMBL" id="VEL18267.1"/>
    </source>
</evidence>